<proteinExistence type="predicted"/>
<evidence type="ECO:0000313" key="2">
    <source>
        <dbReference type="EMBL" id="ETV84222.1"/>
    </source>
</evidence>
<dbReference type="PANTHER" id="PTHR20883:SF48">
    <property type="entry name" value="ECTOINE DIOXYGENASE"/>
    <property type="match status" value="1"/>
</dbReference>
<organism evidence="2">
    <name type="scientific">Aphanomyces astaci</name>
    <name type="common">Crayfish plague agent</name>
    <dbReference type="NCBI Taxonomy" id="112090"/>
    <lineage>
        <taxon>Eukaryota</taxon>
        <taxon>Sar</taxon>
        <taxon>Stramenopiles</taxon>
        <taxon>Oomycota</taxon>
        <taxon>Saprolegniomycetes</taxon>
        <taxon>Saprolegniales</taxon>
        <taxon>Verrucalvaceae</taxon>
        <taxon>Aphanomyces</taxon>
    </lineage>
</organism>
<dbReference type="GO" id="GO:0046872">
    <property type="term" value="F:metal ion binding"/>
    <property type="evidence" value="ECO:0007669"/>
    <property type="project" value="UniProtKB-ARBA"/>
</dbReference>
<dbReference type="OrthoDB" id="445007at2759"/>
<dbReference type="VEuPathDB" id="FungiDB:H257_03487"/>
<gene>
    <name evidence="2" type="ORF">H257_03487</name>
</gene>
<dbReference type="PANTHER" id="PTHR20883">
    <property type="entry name" value="PHYTANOYL-COA DIOXYGENASE DOMAIN CONTAINING 1"/>
    <property type="match status" value="1"/>
</dbReference>
<evidence type="ECO:0008006" key="3">
    <source>
        <dbReference type="Google" id="ProtNLM"/>
    </source>
</evidence>
<dbReference type="InterPro" id="IPR008775">
    <property type="entry name" value="Phytyl_CoA_dOase-like"/>
</dbReference>
<accession>W4GX18</accession>
<reference evidence="2" key="1">
    <citation type="submission" date="2013-12" db="EMBL/GenBank/DDBJ databases">
        <title>The Genome Sequence of Aphanomyces astaci APO3.</title>
        <authorList>
            <consortium name="The Broad Institute Genomics Platform"/>
            <person name="Russ C."/>
            <person name="Tyler B."/>
            <person name="van West P."/>
            <person name="Dieguez-Uribeondo J."/>
            <person name="Young S.K."/>
            <person name="Zeng Q."/>
            <person name="Gargeya S."/>
            <person name="Fitzgerald M."/>
            <person name="Abouelleil A."/>
            <person name="Alvarado L."/>
            <person name="Chapman S.B."/>
            <person name="Gainer-Dewar J."/>
            <person name="Goldberg J."/>
            <person name="Griggs A."/>
            <person name="Gujja S."/>
            <person name="Hansen M."/>
            <person name="Howarth C."/>
            <person name="Imamovic A."/>
            <person name="Ireland A."/>
            <person name="Larimer J."/>
            <person name="McCowan C."/>
            <person name="Murphy C."/>
            <person name="Pearson M."/>
            <person name="Poon T.W."/>
            <person name="Priest M."/>
            <person name="Roberts A."/>
            <person name="Saif S."/>
            <person name="Shea T."/>
            <person name="Sykes S."/>
            <person name="Wortman J."/>
            <person name="Nusbaum C."/>
            <person name="Birren B."/>
        </authorList>
    </citation>
    <scope>NUCLEOTIDE SEQUENCE [LARGE SCALE GENOMIC DNA]</scope>
    <source>
        <strain evidence="2">APO3</strain>
    </source>
</reference>
<dbReference type="AlphaFoldDB" id="W4GX18"/>
<dbReference type="RefSeq" id="XP_009825914.1">
    <property type="nucleotide sequence ID" value="XM_009827612.1"/>
</dbReference>
<dbReference type="Pfam" id="PF05721">
    <property type="entry name" value="PhyH"/>
    <property type="match status" value="1"/>
</dbReference>
<name>W4GX18_APHAT</name>
<dbReference type="Gene3D" id="2.60.120.620">
    <property type="entry name" value="q2cbj1_9rhob like domain"/>
    <property type="match status" value="1"/>
</dbReference>
<evidence type="ECO:0000256" key="1">
    <source>
        <dbReference type="ARBA" id="ARBA00001962"/>
    </source>
</evidence>
<dbReference type="GO" id="GO:0016491">
    <property type="term" value="F:oxidoreductase activity"/>
    <property type="evidence" value="ECO:0007669"/>
    <property type="project" value="UniProtKB-ARBA"/>
</dbReference>
<dbReference type="GeneID" id="20805483"/>
<sequence>MSMLSAAFPAAAAAVAPTYGSNGYVFWQPFLSDTGLAFLQQQVDRVLTMTHESISTEWIMNIHLLGETWLLDLAMDTHLLDAVQEFCGSNITLLQTHLFCKPRGCLPTPWHQDGSSDTDIPLATVWITLDDLDAPSSGALVVLPGQHQLNLLPSEASDHFQFDRVLPTSYLSQHKAFRYALHAGDAAVHHQWLPHASDTNTMLPFRRVIVLRYMATSVLEAEGVALWRRTSGNALAPVDPVDEDKDEEGELYPDFRAANVYFEGRNICLRGKYVTTNPSNHALVVQVCS</sequence>
<protein>
    <recommendedName>
        <fullName evidence="3">Phytanoyl-CoA dioxygenase</fullName>
    </recommendedName>
</protein>
<comment type="cofactor">
    <cofactor evidence="1">
        <name>Fe cation</name>
        <dbReference type="ChEBI" id="CHEBI:24875"/>
    </cofactor>
</comment>
<dbReference type="SUPFAM" id="SSF51197">
    <property type="entry name" value="Clavaminate synthase-like"/>
    <property type="match status" value="1"/>
</dbReference>
<dbReference type="EMBL" id="KI913119">
    <property type="protein sequence ID" value="ETV84222.1"/>
    <property type="molecule type" value="Genomic_DNA"/>
</dbReference>